<evidence type="ECO:0000313" key="3">
    <source>
        <dbReference type="Proteomes" id="UP001208540"/>
    </source>
</evidence>
<sequence length="80" mass="9296">MKNNPVTVKELIQMLRDFPEDLPIFVSGYESGYDCFYKPEIIELVHRPDNMYFDGEYQIPEGNESPNISAVVLARVNRNE</sequence>
<evidence type="ECO:0000313" key="1">
    <source>
        <dbReference type="EMBL" id="MCW7528343.1"/>
    </source>
</evidence>
<evidence type="ECO:0000313" key="4">
    <source>
        <dbReference type="Proteomes" id="UP001208912"/>
    </source>
</evidence>
<gene>
    <name evidence="1" type="ORF">ND861_18440</name>
    <name evidence="2" type="ORF">ND862_18400</name>
</gene>
<keyword evidence="4" id="KW-1185">Reference proteome</keyword>
<proteinExistence type="predicted"/>
<dbReference type="AlphaFoldDB" id="A0AAW5VR91"/>
<evidence type="ECO:0000313" key="2">
    <source>
        <dbReference type="EMBL" id="MCW7532196.1"/>
    </source>
</evidence>
<protein>
    <recommendedName>
        <fullName evidence="5">Phage protein</fullName>
    </recommendedName>
</protein>
<dbReference type="EMBL" id="JAMQPM010000013">
    <property type="protein sequence ID" value="MCW7528343.1"/>
    <property type="molecule type" value="Genomic_DNA"/>
</dbReference>
<dbReference type="EMBL" id="JAMQPL010000013">
    <property type="protein sequence ID" value="MCW7532196.1"/>
    <property type="molecule type" value="Genomic_DNA"/>
</dbReference>
<dbReference type="Proteomes" id="UP001208912">
    <property type="component" value="Unassembled WGS sequence"/>
</dbReference>
<dbReference type="RefSeq" id="WP_265353416.1">
    <property type="nucleotide sequence ID" value="NZ_JAMQPL010000013.1"/>
</dbReference>
<evidence type="ECO:0008006" key="5">
    <source>
        <dbReference type="Google" id="ProtNLM"/>
    </source>
</evidence>
<comment type="caution">
    <text evidence="2">The sequence shown here is derived from an EMBL/GenBank/DDBJ whole genome shotgun (WGS) entry which is preliminary data.</text>
</comment>
<accession>A0AAW5VR91</accession>
<organism evidence="2 3">
    <name type="scientific">Leptospira soteropolitanensis</name>
    <dbReference type="NCBI Taxonomy" id="2950025"/>
    <lineage>
        <taxon>Bacteria</taxon>
        <taxon>Pseudomonadati</taxon>
        <taxon>Spirochaetota</taxon>
        <taxon>Spirochaetia</taxon>
        <taxon>Leptospirales</taxon>
        <taxon>Leptospiraceae</taxon>
        <taxon>Leptospira</taxon>
    </lineage>
</organism>
<dbReference type="Proteomes" id="UP001208540">
    <property type="component" value="Unassembled WGS sequence"/>
</dbReference>
<reference evidence="2 4" key="1">
    <citation type="submission" date="2022-06" db="EMBL/GenBank/DDBJ databases">
        <title>Leptospira isolates from biofilms formed at urban environments.</title>
        <authorList>
            <person name="Ribeiro P.S."/>
            <person name="Sousa T."/>
            <person name="Carvalho N."/>
            <person name="Aburjaile F."/>
            <person name="Neves F."/>
            <person name="Oliveira D."/>
            <person name="Blanco L."/>
            <person name="Lima J."/>
            <person name="Costa F."/>
            <person name="Brenig B."/>
            <person name="Soares S."/>
            <person name="Ramos R."/>
            <person name="Goes-Neto A."/>
            <person name="Matiuzzi M."/>
            <person name="Azevedo V."/>
            <person name="Ristow P."/>
        </authorList>
    </citation>
    <scope>NUCLEOTIDE SEQUENCE</scope>
    <source>
        <strain evidence="1 4">VSF19</strain>
        <strain evidence="2">VSF20</strain>
    </source>
</reference>
<name>A0AAW5VR91_9LEPT</name>